<evidence type="ECO:0000313" key="1">
    <source>
        <dbReference type="EMBL" id="SMD45048.1"/>
    </source>
</evidence>
<dbReference type="OrthoDB" id="5431540at2"/>
<proteinExistence type="predicted"/>
<reference evidence="2" key="1">
    <citation type="submission" date="2017-04" db="EMBL/GenBank/DDBJ databases">
        <authorList>
            <person name="Varghese N."/>
            <person name="Submissions S."/>
        </authorList>
    </citation>
    <scope>NUCLEOTIDE SEQUENCE [LARGE SCALE GENOMIC DNA]</scope>
    <source>
        <strain evidence="2">DSM 16537</strain>
    </source>
</reference>
<dbReference type="AlphaFoldDB" id="A0A1W2H8R5"/>
<dbReference type="STRING" id="758820.SAMN00777080_3689"/>
<dbReference type="EMBL" id="LT838813">
    <property type="protein sequence ID" value="SMD45048.1"/>
    <property type="molecule type" value="Genomic_DNA"/>
</dbReference>
<organism evidence="1 2">
    <name type="scientific">Aquiflexum balticum DSM 16537</name>
    <dbReference type="NCBI Taxonomy" id="758820"/>
    <lineage>
        <taxon>Bacteria</taxon>
        <taxon>Pseudomonadati</taxon>
        <taxon>Bacteroidota</taxon>
        <taxon>Cytophagia</taxon>
        <taxon>Cytophagales</taxon>
        <taxon>Cyclobacteriaceae</taxon>
        <taxon>Aquiflexum</taxon>
    </lineage>
</organism>
<evidence type="ECO:0008006" key="3">
    <source>
        <dbReference type="Google" id="ProtNLM"/>
    </source>
</evidence>
<accession>A0A1W2H8R5</accession>
<gene>
    <name evidence="1" type="ORF">SAMN00777080_3689</name>
</gene>
<protein>
    <recommendedName>
        <fullName evidence="3">DUF922 domain-containing protein</fullName>
    </recommendedName>
</protein>
<dbReference type="RefSeq" id="WP_084121804.1">
    <property type="nucleotide sequence ID" value="NZ_LT838813.1"/>
</dbReference>
<sequence length="366" mass="42422">MQRKLFSLVILFLILIFPAIAQEIQFELTKVEGKTLENSGFQLVEVIDNQENSASIGSIYSTNNQVYKIKIRNTISQGIKDFYNNSLSQSETERAIQMRVVDFKISEKQQSSKVASGELKIKFSYYLKGSFEPVHLVDYEAGITYQRSIHRTDLVNQILNRGVSNSLIFFNDWIKDHATQNRKLAKSIRLEIIEKSRKSDQDTVFYDSNRPLNWNDFLDKPNRTSSNNAVIFTSLAMEGDPFMEDGVLVLPLEIKVYMLPGSSWVRNEGKNDYSLNHEQRHFDVTRIVGNRLINKLKALELNPENYEAEVNSAFFDSYREMNRLQEIYDARTRHGLDNAQHRWNTILDKALNGEMEEIEKELIKGK</sequence>
<evidence type="ECO:0000313" key="2">
    <source>
        <dbReference type="Proteomes" id="UP000192333"/>
    </source>
</evidence>
<name>A0A1W2H8R5_9BACT</name>
<dbReference type="Proteomes" id="UP000192333">
    <property type="component" value="Chromosome I"/>
</dbReference>
<keyword evidence="2" id="KW-1185">Reference proteome</keyword>